<feature type="transmembrane region" description="Helical" evidence="1">
    <location>
        <begin position="37"/>
        <end position="54"/>
    </location>
</feature>
<dbReference type="RefSeq" id="WP_371385279.1">
    <property type="nucleotide sequence ID" value="NZ_JBGLYH010000005.1"/>
</dbReference>
<dbReference type="InterPro" id="IPR011990">
    <property type="entry name" value="TPR-like_helical_dom_sf"/>
</dbReference>
<evidence type="ECO:0000313" key="3">
    <source>
        <dbReference type="Proteomes" id="UP001568698"/>
    </source>
</evidence>
<evidence type="ECO:0000256" key="1">
    <source>
        <dbReference type="SAM" id="Phobius"/>
    </source>
</evidence>
<dbReference type="Gene3D" id="1.25.40.10">
    <property type="entry name" value="Tetratricopeptide repeat domain"/>
    <property type="match status" value="1"/>
</dbReference>
<reference evidence="2 3" key="1">
    <citation type="submission" date="2024-08" db="EMBL/GenBank/DDBJ databases">
        <title>Sulfate-reducing bacteria isolated from formation water of the oil field in Kazakhstan and description of Pseudodesulfovibrio sp.</title>
        <authorList>
            <person name="Bidzhieva S.K."/>
            <person name="Tourova T.P."/>
            <person name="Grouzdev D.S."/>
            <person name="Beletsky A.V."/>
            <person name="Sokolova D.S."/>
            <person name="Samigullina S.R."/>
            <person name="Poltaraus A.B."/>
            <person name="Avtukh A.N."/>
            <person name="Tereshina V.M."/>
            <person name="Zhaparov N.S."/>
            <person name="Mardanov A.V."/>
            <person name="Nazina T.N."/>
        </authorList>
    </citation>
    <scope>NUCLEOTIDE SEQUENCE [LARGE SCALE GENOMIC DNA]</scope>
    <source>
        <strain evidence="2 3">9FUS</strain>
    </source>
</reference>
<protein>
    <submittedName>
        <fullName evidence="2">Tetratricopeptide repeat protein</fullName>
    </submittedName>
</protein>
<keyword evidence="1" id="KW-0472">Membrane</keyword>
<keyword evidence="3" id="KW-1185">Reference proteome</keyword>
<keyword evidence="1" id="KW-0812">Transmembrane</keyword>
<gene>
    <name evidence="2" type="ORF">AB6M95_03155</name>
</gene>
<proteinExistence type="predicted"/>
<accession>A0ABV4K1S9</accession>
<dbReference type="SUPFAM" id="SSF48452">
    <property type="entry name" value="TPR-like"/>
    <property type="match status" value="1"/>
</dbReference>
<evidence type="ECO:0000313" key="2">
    <source>
        <dbReference type="EMBL" id="MEZ7195732.1"/>
    </source>
</evidence>
<name>A0ABV4K1S9_9BACT</name>
<organism evidence="2 3">
    <name type="scientific">Pseudodesulfovibrio karagichevae</name>
    <dbReference type="NCBI Taxonomy" id="3239305"/>
    <lineage>
        <taxon>Bacteria</taxon>
        <taxon>Pseudomonadati</taxon>
        <taxon>Thermodesulfobacteriota</taxon>
        <taxon>Desulfovibrionia</taxon>
        <taxon>Desulfovibrionales</taxon>
        <taxon>Desulfovibrionaceae</taxon>
    </lineage>
</organism>
<comment type="caution">
    <text evidence="2">The sequence shown here is derived from an EMBL/GenBank/DDBJ whole genome shotgun (WGS) entry which is preliminary data.</text>
</comment>
<keyword evidence="1" id="KW-1133">Transmembrane helix</keyword>
<sequence>MAATNPVQPDVLTDIEARTPESLHPILEAAFTYRKQLITAVCVILAITVAYAGYKAYSARAESSAQARLGEIMVSSTGADCLAKLDAMLGDVTDSVRPAVTLEAAQTAMGLGDYAKAGGYWESLVGMTQGEMQFVARMGRAKAMALAGNGAEALKEMKELAGTASAAYTVPVYRQLALAAETAGDKAEALAAYKKLDGEDIGDKPYVEYKISQLESN</sequence>
<dbReference type="EMBL" id="JBGLYH010000005">
    <property type="protein sequence ID" value="MEZ7195732.1"/>
    <property type="molecule type" value="Genomic_DNA"/>
</dbReference>
<dbReference type="Proteomes" id="UP001568698">
    <property type="component" value="Unassembled WGS sequence"/>
</dbReference>